<feature type="domain" description="Replication factor A C-terminal" evidence="2">
    <location>
        <begin position="142"/>
        <end position="252"/>
    </location>
</feature>
<dbReference type="InterPro" id="IPR012340">
    <property type="entry name" value="NA-bd_OB-fold"/>
</dbReference>
<dbReference type="SUPFAM" id="SSF50249">
    <property type="entry name" value="Nucleic acid-binding proteins"/>
    <property type="match status" value="2"/>
</dbReference>
<accession>A0A2U1NI88</accession>
<proteinExistence type="predicted"/>
<dbReference type="EMBL" id="PKPP01002772">
    <property type="protein sequence ID" value="PWA73217.1"/>
    <property type="molecule type" value="Genomic_DNA"/>
</dbReference>
<dbReference type="Pfam" id="PF08646">
    <property type="entry name" value="Rep_fac-A_C"/>
    <property type="match status" value="1"/>
</dbReference>
<evidence type="ECO:0000313" key="4">
    <source>
        <dbReference type="Proteomes" id="UP000245207"/>
    </source>
</evidence>
<dbReference type="InterPro" id="IPR013955">
    <property type="entry name" value="Rep_factor-A_C"/>
</dbReference>
<keyword evidence="4" id="KW-1185">Reference proteome</keyword>
<dbReference type="OrthoDB" id="1751331at2759"/>
<dbReference type="Gene3D" id="2.40.50.140">
    <property type="entry name" value="Nucleic acid-binding proteins"/>
    <property type="match status" value="2"/>
</dbReference>
<dbReference type="Proteomes" id="UP000245207">
    <property type="component" value="Unassembled WGS sequence"/>
</dbReference>
<protein>
    <submittedName>
        <fullName evidence="3">Nucleic acid-binding, OB-fold protein</fullName>
    </submittedName>
</protein>
<comment type="caution">
    <text evidence="3">The sequence shown here is derived from an EMBL/GenBank/DDBJ whole genome shotgun (WGS) entry which is preliminary data.</text>
</comment>
<evidence type="ECO:0000256" key="1">
    <source>
        <dbReference type="SAM" id="MobiDB-lite"/>
    </source>
</evidence>
<dbReference type="AlphaFoldDB" id="A0A2U1NI88"/>
<feature type="compositionally biased region" description="Basic and acidic residues" evidence="1">
    <location>
        <begin position="382"/>
        <end position="391"/>
    </location>
</feature>
<feature type="compositionally biased region" description="Polar residues" evidence="1">
    <location>
        <begin position="316"/>
        <end position="336"/>
    </location>
</feature>
<feature type="region of interest" description="Disordered" evidence="1">
    <location>
        <begin position="314"/>
        <end position="391"/>
    </location>
</feature>
<dbReference type="PANTHER" id="PTHR47165:SF4">
    <property type="entry name" value="OS03G0429900 PROTEIN"/>
    <property type="match status" value="1"/>
</dbReference>
<sequence>MEAYIRDLRPTDRDKVIEAKIYRSWMSRDPPDVTEKGYHAILLDKQLTLWDDLAKSFKKEEIDALQKPVLIAVSSCRINRYRNTLQLQSTPATYYYINPKIPELDQYLQEYRALFNINPPLQIVRHPYQDKEQEKNEKQDTFECVITSINTLREWYYPACTQCINKVEVHENAFNCKIHGPVELPDYRFNFKAYITDGTTTAMIAFFTPKADDFVGVKCNALVKSLENPDPKKIPAELQTIVGRKHIFQFHFNTSSKHKPPDFIFNEILDAPTAPPKIEATPSGSQAIEKASNLTECGSTSYTTTKLHAIVASPTEGPQQTQDSQGMPANTDTLESPDNIIIQKEAETGTATPPTPHMGMQTRSKIEDATRRTIKHPLFPKETAETKKKKS</sequence>
<gene>
    <name evidence="3" type="ORF">CTI12_AA262780</name>
</gene>
<name>A0A2U1NI88_ARTAN</name>
<evidence type="ECO:0000259" key="2">
    <source>
        <dbReference type="Pfam" id="PF08646"/>
    </source>
</evidence>
<reference evidence="3 4" key="1">
    <citation type="journal article" date="2018" name="Mol. Plant">
        <title>The genome of Artemisia annua provides insight into the evolution of Asteraceae family and artemisinin biosynthesis.</title>
        <authorList>
            <person name="Shen Q."/>
            <person name="Zhang L."/>
            <person name="Liao Z."/>
            <person name="Wang S."/>
            <person name="Yan T."/>
            <person name="Shi P."/>
            <person name="Liu M."/>
            <person name="Fu X."/>
            <person name="Pan Q."/>
            <person name="Wang Y."/>
            <person name="Lv Z."/>
            <person name="Lu X."/>
            <person name="Zhang F."/>
            <person name="Jiang W."/>
            <person name="Ma Y."/>
            <person name="Chen M."/>
            <person name="Hao X."/>
            <person name="Li L."/>
            <person name="Tang Y."/>
            <person name="Lv G."/>
            <person name="Zhou Y."/>
            <person name="Sun X."/>
            <person name="Brodelius P.E."/>
            <person name="Rose J.K.C."/>
            <person name="Tang K."/>
        </authorList>
    </citation>
    <scope>NUCLEOTIDE SEQUENCE [LARGE SCALE GENOMIC DNA]</scope>
    <source>
        <strain evidence="4">cv. Huhao1</strain>
        <tissue evidence="3">Leaf</tissue>
    </source>
</reference>
<organism evidence="3 4">
    <name type="scientific">Artemisia annua</name>
    <name type="common">Sweet wormwood</name>
    <dbReference type="NCBI Taxonomy" id="35608"/>
    <lineage>
        <taxon>Eukaryota</taxon>
        <taxon>Viridiplantae</taxon>
        <taxon>Streptophyta</taxon>
        <taxon>Embryophyta</taxon>
        <taxon>Tracheophyta</taxon>
        <taxon>Spermatophyta</taxon>
        <taxon>Magnoliopsida</taxon>
        <taxon>eudicotyledons</taxon>
        <taxon>Gunneridae</taxon>
        <taxon>Pentapetalae</taxon>
        <taxon>asterids</taxon>
        <taxon>campanulids</taxon>
        <taxon>Asterales</taxon>
        <taxon>Asteraceae</taxon>
        <taxon>Asteroideae</taxon>
        <taxon>Anthemideae</taxon>
        <taxon>Artemisiinae</taxon>
        <taxon>Artemisia</taxon>
    </lineage>
</organism>
<evidence type="ECO:0000313" key="3">
    <source>
        <dbReference type="EMBL" id="PWA73217.1"/>
    </source>
</evidence>
<dbReference type="PANTHER" id="PTHR47165">
    <property type="entry name" value="OS03G0429900 PROTEIN"/>
    <property type="match status" value="1"/>
</dbReference>